<accession>C5FKT1</accession>
<evidence type="ECO:0000259" key="2">
    <source>
        <dbReference type="Pfam" id="PF14475"/>
    </source>
</evidence>
<gene>
    <name evidence="3" type="ORF">MCYG_03122</name>
</gene>
<dbReference type="EMBL" id="DS995703">
    <property type="protein sequence ID" value="EEQ30303.1"/>
    <property type="molecule type" value="Genomic_DNA"/>
</dbReference>
<feature type="compositionally biased region" description="Polar residues" evidence="1">
    <location>
        <begin position="106"/>
        <end position="134"/>
    </location>
</feature>
<feature type="compositionally biased region" description="Low complexity" evidence="1">
    <location>
        <begin position="225"/>
        <end position="239"/>
    </location>
</feature>
<keyword evidence="4" id="KW-1185">Reference proteome</keyword>
<dbReference type="GeneID" id="9223705"/>
<dbReference type="Proteomes" id="UP000002035">
    <property type="component" value="Unassembled WGS sequence"/>
</dbReference>
<dbReference type="InterPro" id="IPR028095">
    <property type="entry name" value="Mso1_N_dom"/>
</dbReference>
<evidence type="ECO:0000313" key="4">
    <source>
        <dbReference type="Proteomes" id="UP000002035"/>
    </source>
</evidence>
<name>C5FKT1_ARTOC</name>
<dbReference type="OMA" id="GRPFPSW"/>
<organism evidence="3 4">
    <name type="scientific">Arthroderma otae (strain ATCC MYA-4605 / CBS 113480)</name>
    <name type="common">Microsporum canis</name>
    <dbReference type="NCBI Taxonomy" id="554155"/>
    <lineage>
        <taxon>Eukaryota</taxon>
        <taxon>Fungi</taxon>
        <taxon>Dikarya</taxon>
        <taxon>Ascomycota</taxon>
        <taxon>Pezizomycotina</taxon>
        <taxon>Eurotiomycetes</taxon>
        <taxon>Eurotiomycetidae</taxon>
        <taxon>Onygenales</taxon>
        <taxon>Arthrodermataceae</taxon>
        <taxon>Microsporum</taxon>
    </lineage>
</organism>
<dbReference type="OrthoDB" id="2683368at2759"/>
<reference evidence="4" key="1">
    <citation type="journal article" date="2012" name="MBio">
        <title>Comparative genome analysis of Trichophyton rubrum and related dermatophytes reveals candidate genes involved in infection.</title>
        <authorList>
            <person name="Martinez D.A."/>
            <person name="Oliver B.G."/>
            <person name="Graeser Y."/>
            <person name="Goldberg J.M."/>
            <person name="Li W."/>
            <person name="Martinez-Rossi N.M."/>
            <person name="Monod M."/>
            <person name="Shelest E."/>
            <person name="Barton R.C."/>
            <person name="Birch E."/>
            <person name="Brakhage A.A."/>
            <person name="Chen Z."/>
            <person name="Gurr S.J."/>
            <person name="Heiman D."/>
            <person name="Heitman J."/>
            <person name="Kosti I."/>
            <person name="Rossi A."/>
            <person name="Saif S."/>
            <person name="Samalova M."/>
            <person name="Saunders C.W."/>
            <person name="Shea T."/>
            <person name="Summerbell R.C."/>
            <person name="Xu J."/>
            <person name="Young S."/>
            <person name="Zeng Q."/>
            <person name="Birren B.W."/>
            <person name="Cuomo C.A."/>
            <person name="White T.C."/>
        </authorList>
    </citation>
    <scope>NUCLEOTIDE SEQUENCE [LARGE SCALE GENOMIC DNA]</scope>
    <source>
        <strain evidence="4">ATCC MYA-4605 / CBS 113480</strain>
    </source>
</reference>
<dbReference type="AlphaFoldDB" id="C5FKT1"/>
<feature type="compositionally biased region" description="Polar residues" evidence="1">
    <location>
        <begin position="184"/>
        <end position="194"/>
    </location>
</feature>
<proteinExistence type="predicted"/>
<evidence type="ECO:0000256" key="1">
    <source>
        <dbReference type="SAM" id="MobiDB-lite"/>
    </source>
</evidence>
<feature type="region of interest" description="Disordered" evidence="1">
    <location>
        <begin position="78"/>
        <end position="253"/>
    </location>
</feature>
<dbReference type="RefSeq" id="XP_002847616.1">
    <property type="nucleotide sequence ID" value="XM_002847570.1"/>
</dbReference>
<feature type="domain" description="Mso1 N-terminal" evidence="2">
    <location>
        <begin position="20"/>
        <end position="60"/>
    </location>
</feature>
<dbReference type="HOGENOM" id="CLU_061436_0_1_1"/>
<dbReference type="VEuPathDB" id="FungiDB:MCYG_03122"/>
<protein>
    <recommendedName>
        <fullName evidence="2">Mso1 N-terminal domain-containing protein</fullName>
    </recommendedName>
</protein>
<sequence length="253" mass="26635">MTSYFSSITSISNLSTRFTSLRRVISSDETDDPENEDLSHISNVLRAYYNEKGRRLPPWLPPDKKAGSNTPVIATSQASFQGYGGTPSQPGGRGGLGDLWDDSGRSQAPQQSTGSLRAGRSQNSLAGQQNSLPSSLKPAPNHLPHRPTAAGLRGQGGGYDRDPSPHAAGRSQSTGGARPLPSQRAGSYQTSGAQISRPEIDRTLSGASAQDRLRARLHGGSKPPSFGSSNSFDSTSSDGAGYSRHAAPRGGYR</sequence>
<dbReference type="eggNOG" id="ENOG502S4EA">
    <property type="taxonomic scope" value="Eukaryota"/>
</dbReference>
<evidence type="ECO:0000313" key="3">
    <source>
        <dbReference type="EMBL" id="EEQ30303.1"/>
    </source>
</evidence>
<dbReference type="Pfam" id="PF14475">
    <property type="entry name" value="Mso1_Sec1_bdg"/>
    <property type="match status" value="1"/>
</dbReference>